<name>A0ABW2XEY4_9ACTN</name>
<keyword evidence="2 5" id="KW-0378">Hydrolase</keyword>
<dbReference type="RefSeq" id="WP_131756604.1">
    <property type="nucleotide sequence ID" value="NZ_CAACUY010000018.1"/>
</dbReference>
<dbReference type="PANTHER" id="PTHR48081">
    <property type="entry name" value="AB HYDROLASE SUPERFAMILY PROTEIN C4A8.06C"/>
    <property type="match status" value="1"/>
</dbReference>
<dbReference type="Gene3D" id="1.10.10.10">
    <property type="entry name" value="Winged helix-like DNA-binding domain superfamily/Winged helix DNA-binding domain"/>
    <property type="match status" value="1"/>
</dbReference>
<feature type="active site" evidence="3">
    <location>
        <position position="250"/>
    </location>
</feature>
<dbReference type="InterPro" id="IPR029058">
    <property type="entry name" value="AB_hydrolase_fold"/>
</dbReference>
<feature type="domain" description="HTH lysR-type" evidence="4">
    <location>
        <begin position="22"/>
        <end position="79"/>
    </location>
</feature>
<dbReference type="PROSITE" id="PS01173">
    <property type="entry name" value="LIPASE_GDXG_HIS"/>
    <property type="match status" value="1"/>
</dbReference>
<dbReference type="GO" id="GO:0016787">
    <property type="term" value="F:hydrolase activity"/>
    <property type="evidence" value="ECO:0007669"/>
    <property type="project" value="UniProtKB-KW"/>
</dbReference>
<dbReference type="InterPro" id="IPR036390">
    <property type="entry name" value="WH_DNA-bd_sf"/>
</dbReference>
<organism evidence="5 6">
    <name type="scientific">Actinomadura fibrosa</name>
    <dbReference type="NCBI Taxonomy" id="111802"/>
    <lineage>
        <taxon>Bacteria</taxon>
        <taxon>Bacillati</taxon>
        <taxon>Actinomycetota</taxon>
        <taxon>Actinomycetes</taxon>
        <taxon>Streptosporangiales</taxon>
        <taxon>Thermomonosporaceae</taxon>
        <taxon>Actinomadura</taxon>
    </lineage>
</organism>
<dbReference type="EMBL" id="JBHTGP010000003">
    <property type="protein sequence ID" value="MFD0684539.1"/>
    <property type="molecule type" value="Genomic_DNA"/>
</dbReference>
<dbReference type="PROSITE" id="PS50931">
    <property type="entry name" value="HTH_LYSR"/>
    <property type="match status" value="1"/>
</dbReference>
<evidence type="ECO:0000259" key="4">
    <source>
        <dbReference type="PROSITE" id="PS50931"/>
    </source>
</evidence>
<dbReference type="InterPro" id="IPR036388">
    <property type="entry name" value="WH-like_DNA-bd_sf"/>
</dbReference>
<dbReference type="PRINTS" id="PR00039">
    <property type="entry name" value="HTHLYSR"/>
</dbReference>
<dbReference type="SUPFAM" id="SSF53474">
    <property type="entry name" value="alpha/beta-Hydrolases"/>
    <property type="match status" value="1"/>
</dbReference>
<proteinExistence type="inferred from homology"/>
<dbReference type="SUPFAM" id="SSF46785">
    <property type="entry name" value="Winged helix' DNA-binding domain"/>
    <property type="match status" value="1"/>
</dbReference>
<protein>
    <submittedName>
        <fullName evidence="5">Alpha/beta hydrolase fold domain-containing protein</fullName>
    </submittedName>
</protein>
<evidence type="ECO:0000313" key="6">
    <source>
        <dbReference type="Proteomes" id="UP001597063"/>
    </source>
</evidence>
<keyword evidence="6" id="KW-1185">Reference proteome</keyword>
<dbReference type="PROSITE" id="PS01174">
    <property type="entry name" value="LIPASE_GDXG_SER"/>
    <property type="match status" value="1"/>
</dbReference>
<dbReference type="InterPro" id="IPR002168">
    <property type="entry name" value="Lipase_GDXG_HIS_AS"/>
</dbReference>
<dbReference type="Pfam" id="PF07859">
    <property type="entry name" value="Abhydrolase_3"/>
    <property type="match status" value="1"/>
</dbReference>
<dbReference type="InterPro" id="IPR000847">
    <property type="entry name" value="LysR_HTH_N"/>
</dbReference>
<reference evidence="6" key="1">
    <citation type="journal article" date="2019" name="Int. J. Syst. Evol. Microbiol.">
        <title>The Global Catalogue of Microorganisms (GCM) 10K type strain sequencing project: providing services to taxonomists for standard genome sequencing and annotation.</title>
        <authorList>
            <consortium name="The Broad Institute Genomics Platform"/>
            <consortium name="The Broad Institute Genome Sequencing Center for Infectious Disease"/>
            <person name="Wu L."/>
            <person name="Ma J."/>
        </authorList>
    </citation>
    <scope>NUCLEOTIDE SEQUENCE [LARGE SCALE GENOMIC DNA]</scope>
    <source>
        <strain evidence="6">JCM 9371</strain>
    </source>
</reference>
<dbReference type="PANTHER" id="PTHR48081:SF8">
    <property type="entry name" value="ALPHA_BETA HYDROLASE FOLD-3 DOMAIN-CONTAINING PROTEIN-RELATED"/>
    <property type="match status" value="1"/>
</dbReference>
<comment type="similarity">
    <text evidence="1">Belongs to the 'GDXG' lipolytic enzyme family.</text>
</comment>
<comment type="caution">
    <text evidence="5">The sequence shown here is derived from an EMBL/GenBank/DDBJ whole genome shotgun (WGS) entry which is preliminary data.</text>
</comment>
<accession>A0ABW2XEY4</accession>
<evidence type="ECO:0000313" key="5">
    <source>
        <dbReference type="EMBL" id="MFD0684539.1"/>
    </source>
</evidence>
<dbReference type="InterPro" id="IPR033140">
    <property type="entry name" value="Lipase_GDXG_put_SER_AS"/>
</dbReference>
<sequence length="403" mass="42953">MDDHGEETAARVLALPQAPDAIELRHLRSFVAVAEELNFGRAAARLYLSQPALSRQIRGLERLIGCDLLNRSTHRVELTLAGEALLDKARTLLAGVDDAVSAARSVGGELAERAARLWKPVADHNHAGGDEQRLAAEYEALLAAFDPPPEVAIRPVKAGGVPGLRLAPADPRPGAVLHLHGGGFVMGSAYGYRPLAGALAAAAETTVLVPDYALAPESPFPAAVEDSVQSYLWLLDQGTDPGQVIISGDSSGAGLAVSVLLWIKRHELPPPAGAVLMCPWADLAYTLPETIPDDPQLVITGRLMRRCVDHYLAGHPLDDPVVNPLGHPEALAGLPPLLIQAGTGDHLLDQARTLAERAREQDVNVTLELYPVNTHGFHLFWPFLPEAMRALEQAGAFIRGTAS</sequence>
<evidence type="ECO:0000256" key="1">
    <source>
        <dbReference type="ARBA" id="ARBA00010515"/>
    </source>
</evidence>
<dbReference type="Proteomes" id="UP001597063">
    <property type="component" value="Unassembled WGS sequence"/>
</dbReference>
<gene>
    <name evidence="5" type="ORF">ACFQZM_08535</name>
</gene>
<dbReference type="Gene3D" id="3.40.50.1820">
    <property type="entry name" value="alpha/beta hydrolase"/>
    <property type="match status" value="1"/>
</dbReference>
<evidence type="ECO:0000256" key="2">
    <source>
        <dbReference type="ARBA" id="ARBA00022801"/>
    </source>
</evidence>
<evidence type="ECO:0000256" key="3">
    <source>
        <dbReference type="PROSITE-ProRule" id="PRU10038"/>
    </source>
</evidence>
<dbReference type="Pfam" id="PF00126">
    <property type="entry name" value="HTH_1"/>
    <property type="match status" value="1"/>
</dbReference>
<dbReference type="InterPro" id="IPR013094">
    <property type="entry name" value="AB_hydrolase_3"/>
</dbReference>
<dbReference type="InterPro" id="IPR050300">
    <property type="entry name" value="GDXG_lipolytic_enzyme"/>
</dbReference>